<feature type="chain" id="PRO_5042135449" description="WSC domain-containing protein" evidence="2">
    <location>
        <begin position="20"/>
        <end position="221"/>
    </location>
</feature>
<reference evidence="4" key="1">
    <citation type="submission" date="2022-07" db="EMBL/GenBank/DDBJ databases">
        <title>Draft genome sequence of Zalerion maritima ATCC 34329, a (micro)plastics degrading marine fungus.</title>
        <authorList>
            <person name="Paco A."/>
            <person name="Goncalves M.F.M."/>
            <person name="Rocha-Santos T.A.P."/>
            <person name="Alves A."/>
        </authorList>
    </citation>
    <scope>NUCLEOTIDE SEQUENCE</scope>
    <source>
        <strain evidence="4">ATCC 34329</strain>
    </source>
</reference>
<accession>A0AAD5RP41</accession>
<sequence>MKTTFLAAAGLSVLATAQSDSGYTYVGCVEAEVAAFPVAVDFFAPFAALECAAACATFGYAAIGGGCYCGPLAPTPPYTVVDDSLCSSPCIEGDESAGTCGGEGVKSLWMKSNDDDSTDPEPSGTPAPSDTEGPTEKTEPPTQPTGSTAYIYTTRTITSCPGPCMHTGTWGNSTATATGSGPGPSSGGESGTDVPPVVTAGAARVACAMGAVAVGLAAALA</sequence>
<organism evidence="4 5">
    <name type="scientific">Zalerion maritima</name>
    <dbReference type="NCBI Taxonomy" id="339359"/>
    <lineage>
        <taxon>Eukaryota</taxon>
        <taxon>Fungi</taxon>
        <taxon>Dikarya</taxon>
        <taxon>Ascomycota</taxon>
        <taxon>Pezizomycotina</taxon>
        <taxon>Sordariomycetes</taxon>
        <taxon>Lulworthiomycetidae</taxon>
        <taxon>Lulworthiales</taxon>
        <taxon>Lulworthiaceae</taxon>
        <taxon>Zalerion</taxon>
    </lineage>
</organism>
<keyword evidence="2" id="KW-0732">Signal</keyword>
<evidence type="ECO:0000313" key="5">
    <source>
        <dbReference type="Proteomes" id="UP001201980"/>
    </source>
</evidence>
<gene>
    <name evidence="4" type="ORF">MKZ38_003560</name>
</gene>
<feature type="region of interest" description="Disordered" evidence="1">
    <location>
        <begin position="94"/>
        <end position="149"/>
    </location>
</feature>
<evidence type="ECO:0000259" key="3">
    <source>
        <dbReference type="PROSITE" id="PS51212"/>
    </source>
</evidence>
<protein>
    <recommendedName>
        <fullName evidence="3">WSC domain-containing protein</fullName>
    </recommendedName>
</protein>
<dbReference type="AlphaFoldDB" id="A0AAD5RP41"/>
<evidence type="ECO:0000256" key="2">
    <source>
        <dbReference type="SAM" id="SignalP"/>
    </source>
</evidence>
<dbReference type="Proteomes" id="UP001201980">
    <property type="component" value="Unassembled WGS sequence"/>
</dbReference>
<feature type="region of interest" description="Disordered" evidence="1">
    <location>
        <begin position="175"/>
        <end position="195"/>
    </location>
</feature>
<comment type="caution">
    <text evidence="4">The sequence shown here is derived from an EMBL/GenBank/DDBJ whole genome shotgun (WGS) entry which is preliminary data.</text>
</comment>
<keyword evidence="5" id="KW-1185">Reference proteome</keyword>
<dbReference type="SMART" id="SM00321">
    <property type="entry name" value="WSC"/>
    <property type="match status" value="1"/>
</dbReference>
<dbReference type="PROSITE" id="PS51212">
    <property type="entry name" value="WSC"/>
    <property type="match status" value="1"/>
</dbReference>
<dbReference type="EMBL" id="JAKWBI020000211">
    <property type="protein sequence ID" value="KAJ2898991.1"/>
    <property type="molecule type" value="Genomic_DNA"/>
</dbReference>
<evidence type="ECO:0000256" key="1">
    <source>
        <dbReference type="SAM" id="MobiDB-lite"/>
    </source>
</evidence>
<evidence type="ECO:0000313" key="4">
    <source>
        <dbReference type="EMBL" id="KAJ2898991.1"/>
    </source>
</evidence>
<name>A0AAD5RP41_9PEZI</name>
<dbReference type="InterPro" id="IPR002889">
    <property type="entry name" value="WSC_carb-bd"/>
</dbReference>
<feature type="domain" description="WSC" evidence="3">
    <location>
        <begin position="22"/>
        <end position="112"/>
    </location>
</feature>
<proteinExistence type="predicted"/>
<feature type="compositionally biased region" description="Gly residues" evidence="1">
    <location>
        <begin position="180"/>
        <end position="190"/>
    </location>
</feature>
<feature type="signal peptide" evidence="2">
    <location>
        <begin position="1"/>
        <end position="19"/>
    </location>
</feature>